<protein>
    <submittedName>
        <fullName evidence="1">Anaphase-promoting complex subunit cdh1-like isoform X2</fullName>
    </submittedName>
</protein>
<gene>
    <name evidence="1" type="ORF">Bpfe_028534</name>
</gene>
<evidence type="ECO:0000313" key="2">
    <source>
        <dbReference type="Proteomes" id="UP001233172"/>
    </source>
</evidence>
<feature type="non-terminal residue" evidence="1">
    <location>
        <position position="1"/>
    </location>
</feature>
<name>A0AAD8ATA3_BIOPF</name>
<dbReference type="AlphaFoldDB" id="A0AAD8ATA3"/>
<evidence type="ECO:0000313" key="1">
    <source>
        <dbReference type="EMBL" id="KAK0042040.1"/>
    </source>
</evidence>
<organism evidence="1 2">
    <name type="scientific">Biomphalaria pfeifferi</name>
    <name type="common">Bloodfluke planorb</name>
    <name type="synonym">Freshwater snail</name>
    <dbReference type="NCBI Taxonomy" id="112525"/>
    <lineage>
        <taxon>Eukaryota</taxon>
        <taxon>Metazoa</taxon>
        <taxon>Spiralia</taxon>
        <taxon>Lophotrochozoa</taxon>
        <taxon>Mollusca</taxon>
        <taxon>Gastropoda</taxon>
        <taxon>Heterobranchia</taxon>
        <taxon>Euthyneura</taxon>
        <taxon>Panpulmonata</taxon>
        <taxon>Hygrophila</taxon>
        <taxon>Lymnaeoidea</taxon>
        <taxon>Planorbidae</taxon>
        <taxon>Biomphalaria</taxon>
    </lineage>
</organism>
<feature type="non-terminal residue" evidence="1">
    <location>
        <position position="67"/>
    </location>
</feature>
<reference evidence="1" key="2">
    <citation type="submission" date="2023-04" db="EMBL/GenBank/DDBJ databases">
        <authorList>
            <person name="Bu L."/>
            <person name="Lu L."/>
            <person name="Laidemitt M.R."/>
            <person name="Zhang S.M."/>
            <person name="Mutuku M."/>
            <person name="Mkoji G."/>
            <person name="Steinauer M."/>
            <person name="Loker E.S."/>
        </authorList>
    </citation>
    <scope>NUCLEOTIDE SEQUENCE</scope>
    <source>
        <strain evidence="1">KasaAsao</strain>
        <tissue evidence="1">Whole Snail</tissue>
    </source>
</reference>
<dbReference type="Proteomes" id="UP001233172">
    <property type="component" value="Unassembled WGS sequence"/>
</dbReference>
<sequence>VSAQTTDTPSNSTFFEDGAVATNITDWATHWIENVTDSSLNQTTTTMLPTTVTSKTTLSSTTSTSTQ</sequence>
<reference evidence="1" key="1">
    <citation type="journal article" date="2023" name="PLoS Negl. Trop. Dis.">
        <title>A genome sequence for Biomphalaria pfeifferi, the major vector snail for the human-infecting parasite Schistosoma mansoni.</title>
        <authorList>
            <person name="Bu L."/>
            <person name="Lu L."/>
            <person name="Laidemitt M.R."/>
            <person name="Zhang S.M."/>
            <person name="Mutuku M."/>
            <person name="Mkoji G."/>
            <person name="Steinauer M."/>
            <person name="Loker E.S."/>
        </authorList>
    </citation>
    <scope>NUCLEOTIDE SEQUENCE</scope>
    <source>
        <strain evidence="1">KasaAsao</strain>
    </source>
</reference>
<keyword evidence="2" id="KW-1185">Reference proteome</keyword>
<proteinExistence type="predicted"/>
<comment type="caution">
    <text evidence="1">The sequence shown here is derived from an EMBL/GenBank/DDBJ whole genome shotgun (WGS) entry which is preliminary data.</text>
</comment>
<dbReference type="EMBL" id="JASAOG010000253">
    <property type="protein sequence ID" value="KAK0042040.1"/>
    <property type="molecule type" value="Genomic_DNA"/>
</dbReference>
<accession>A0AAD8ATA3</accession>